<proteinExistence type="predicted"/>
<evidence type="ECO:0000313" key="3">
    <source>
        <dbReference type="Proteomes" id="UP000799772"/>
    </source>
</evidence>
<dbReference type="Proteomes" id="UP000799772">
    <property type="component" value="Unassembled WGS sequence"/>
</dbReference>
<name>A0A9P4IEC0_9PEZI</name>
<dbReference type="EMBL" id="ML978127">
    <property type="protein sequence ID" value="KAF2097695.1"/>
    <property type="molecule type" value="Genomic_DNA"/>
</dbReference>
<gene>
    <name evidence="2" type="ORF">NA57DRAFT_76505</name>
</gene>
<comment type="caution">
    <text evidence="2">The sequence shown here is derived from an EMBL/GenBank/DDBJ whole genome shotgun (WGS) entry which is preliminary data.</text>
</comment>
<feature type="region of interest" description="Disordered" evidence="1">
    <location>
        <begin position="1"/>
        <end position="29"/>
    </location>
</feature>
<evidence type="ECO:0000256" key="1">
    <source>
        <dbReference type="SAM" id="MobiDB-lite"/>
    </source>
</evidence>
<reference evidence="2" key="1">
    <citation type="journal article" date="2020" name="Stud. Mycol.">
        <title>101 Dothideomycetes genomes: a test case for predicting lifestyles and emergence of pathogens.</title>
        <authorList>
            <person name="Haridas S."/>
            <person name="Albert R."/>
            <person name="Binder M."/>
            <person name="Bloem J."/>
            <person name="Labutti K."/>
            <person name="Salamov A."/>
            <person name="Andreopoulos B."/>
            <person name="Baker S."/>
            <person name="Barry K."/>
            <person name="Bills G."/>
            <person name="Bluhm B."/>
            <person name="Cannon C."/>
            <person name="Castanera R."/>
            <person name="Culley D."/>
            <person name="Daum C."/>
            <person name="Ezra D."/>
            <person name="Gonzalez J."/>
            <person name="Henrissat B."/>
            <person name="Kuo A."/>
            <person name="Liang C."/>
            <person name="Lipzen A."/>
            <person name="Lutzoni F."/>
            <person name="Magnuson J."/>
            <person name="Mondo S."/>
            <person name="Nolan M."/>
            <person name="Ohm R."/>
            <person name="Pangilinan J."/>
            <person name="Park H.-J."/>
            <person name="Ramirez L."/>
            <person name="Alfaro M."/>
            <person name="Sun H."/>
            <person name="Tritt A."/>
            <person name="Yoshinaga Y."/>
            <person name="Zwiers L.-H."/>
            <person name="Turgeon B."/>
            <person name="Goodwin S."/>
            <person name="Spatafora J."/>
            <person name="Crous P."/>
            <person name="Grigoriev I."/>
        </authorList>
    </citation>
    <scope>NUCLEOTIDE SEQUENCE</scope>
    <source>
        <strain evidence="2">CBS 133067</strain>
    </source>
</reference>
<sequence>MDCEQGVLLGQVTSGDSPPEPVIPASTSDPKAANAQWVSSATFNDLPNELLSSIASFIKLPCSITSEGTHQTNSDLSKLLSARLLSRCVAKIGGEVLRHNFTQVYLHPSPKSITNFKLICEHTVFRPAIEEIVLLGARWDGVYVVWPPCTSEAESLSIADLEALGREHAIAELDLQSYLKDAVASLPKLRSIRYKHTFFGEQQGFNMTGPWGRASVHNRAWAGWPILLDKFRCQLAVFPALVYALSSKNRWSLELFLGTECDPFEGNAILENASEERWKHYSNVFDAFEGVTIKFEHDSNRYPPNIVLNELLKASGLSRISLSSPRPPKDLNAMLREANWARLRKLELIDIAITLELLDLFLERHADTLRDLTLKMAIGNSIHDLPHDGIMPWVRSLTKMRHCLHLERVYVTLVDTGHDINKICRILEPRCKTCWRIRDLSWFVSYNQSIIQRFVFGQIPCGCFRCKGDAGWKLEGDADLDSNKYFKRTDEDSEGGEGGGLCSDIYSICLDELDDEDEDRASVCGSHLPAAD</sequence>
<evidence type="ECO:0000313" key="2">
    <source>
        <dbReference type="EMBL" id="KAF2097695.1"/>
    </source>
</evidence>
<protein>
    <submittedName>
        <fullName evidence="2">Uncharacterized protein</fullName>
    </submittedName>
</protein>
<accession>A0A9P4IEC0</accession>
<dbReference type="AlphaFoldDB" id="A0A9P4IEC0"/>
<keyword evidence="3" id="KW-1185">Reference proteome</keyword>
<organism evidence="2 3">
    <name type="scientific">Rhizodiscina lignyota</name>
    <dbReference type="NCBI Taxonomy" id="1504668"/>
    <lineage>
        <taxon>Eukaryota</taxon>
        <taxon>Fungi</taxon>
        <taxon>Dikarya</taxon>
        <taxon>Ascomycota</taxon>
        <taxon>Pezizomycotina</taxon>
        <taxon>Dothideomycetes</taxon>
        <taxon>Pleosporomycetidae</taxon>
        <taxon>Aulographales</taxon>
        <taxon>Rhizodiscinaceae</taxon>
        <taxon>Rhizodiscina</taxon>
    </lineage>
</organism>